<evidence type="ECO:0000313" key="4">
    <source>
        <dbReference type="Proteomes" id="UP000799757"/>
    </source>
</evidence>
<accession>A0A6A6X2P3</accession>
<evidence type="ECO:0000256" key="1">
    <source>
        <dbReference type="SAM" id="MobiDB-lite"/>
    </source>
</evidence>
<gene>
    <name evidence="3" type="ORF">K505DRAFT_390865</name>
</gene>
<feature type="chain" id="PRO_5025558458" evidence="2">
    <location>
        <begin position="19"/>
        <end position="340"/>
    </location>
</feature>
<feature type="region of interest" description="Disordered" evidence="1">
    <location>
        <begin position="276"/>
        <end position="306"/>
    </location>
</feature>
<keyword evidence="2" id="KW-0732">Signal</keyword>
<proteinExistence type="predicted"/>
<dbReference type="Proteomes" id="UP000799757">
    <property type="component" value="Unassembled WGS sequence"/>
</dbReference>
<evidence type="ECO:0000313" key="3">
    <source>
        <dbReference type="EMBL" id="KAF2790395.1"/>
    </source>
</evidence>
<organism evidence="3 4">
    <name type="scientific">Melanomma pulvis-pyrius CBS 109.77</name>
    <dbReference type="NCBI Taxonomy" id="1314802"/>
    <lineage>
        <taxon>Eukaryota</taxon>
        <taxon>Fungi</taxon>
        <taxon>Dikarya</taxon>
        <taxon>Ascomycota</taxon>
        <taxon>Pezizomycotina</taxon>
        <taxon>Dothideomycetes</taxon>
        <taxon>Pleosporomycetidae</taxon>
        <taxon>Pleosporales</taxon>
        <taxon>Melanommataceae</taxon>
        <taxon>Melanomma</taxon>
    </lineage>
</organism>
<keyword evidence="4" id="KW-1185">Reference proteome</keyword>
<feature type="signal peptide" evidence="2">
    <location>
        <begin position="1"/>
        <end position="18"/>
    </location>
</feature>
<dbReference type="AlphaFoldDB" id="A0A6A6X2P3"/>
<dbReference type="EMBL" id="MU002076">
    <property type="protein sequence ID" value="KAF2790395.1"/>
    <property type="molecule type" value="Genomic_DNA"/>
</dbReference>
<reference evidence="3" key="1">
    <citation type="journal article" date="2020" name="Stud. Mycol.">
        <title>101 Dothideomycetes genomes: a test case for predicting lifestyles and emergence of pathogens.</title>
        <authorList>
            <person name="Haridas S."/>
            <person name="Albert R."/>
            <person name="Binder M."/>
            <person name="Bloem J."/>
            <person name="Labutti K."/>
            <person name="Salamov A."/>
            <person name="Andreopoulos B."/>
            <person name="Baker S."/>
            <person name="Barry K."/>
            <person name="Bills G."/>
            <person name="Bluhm B."/>
            <person name="Cannon C."/>
            <person name="Castanera R."/>
            <person name="Culley D."/>
            <person name="Daum C."/>
            <person name="Ezra D."/>
            <person name="Gonzalez J."/>
            <person name="Henrissat B."/>
            <person name="Kuo A."/>
            <person name="Liang C."/>
            <person name="Lipzen A."/>
            <person name="Lutzoni F."/>
            <person name="Magnuson J."/>
            <person name="Mondo S."/>
            <person name="Nolan M."/>
            <person name="Ohm R."/>
            <person name="Pangilinan J."/>
            <person name="Park H.-J."/>
            <person name="Ramirez L."/>
            <person name="Alfaro M."/>
            <person name="Sun H."/>
            <person name="Tritt A."/>
            <person name="Yoshinaga Y."/>
            <person name="Zwiers L.-H."/>
            <person name="Turgeon B."/>
            <person name="Goodwin S."/>
            <person name="Spatafora J."/>
            <person name="Crous P."/>
            <person name="Grigoriev I."/>
        </authorList>
    </citation>
    <scope>NUCLEOTIDE SEQUENCE</scope>
    <source>
        <strain evidence="3">CBS 109.77</strain>
    </source>
</reference>
<protein>
    <submittedName>
        <fullName evidence="3">Uncharacterized protein</fullName>
    </submittedName>
</protein>
<evidence type="ECO:0000256" key="2">
    <source>
        <dbReference type="SAM" id="SignalP"/>
    </source>
</evidence>
<dbReference type="OrthoDB" id="1896086at2759"/>
<name>A0A6A6X2P3_9PLEO</name>
<sequence>MHPQYLLHLLATAFLSNALVLQTSKRDDSQPCPLRDGTTSFLFGGNDDEWTDKCPAPASFTKDSDGNCGPMETKHNCAVYCEESTAWFYGREIKYNLSPCHADSKCAITLTDTTTVTNAYTMNLGLKGIKDALEALNIGFSYQYSVATAQSKALAQTASEGFCGYWTFLPFYWASWGTLSGQEVGKTWVPGYMGSGRYNEVCKGDITTEKVYNYKPVIGSDGTAFGETVFVKTNCETGKKLCGKYQKPAFTRQSEPDVRDSKLGWHYTDDEDCADSAGVDGSPVSNNPNKPTPPPSGVTNAPPAPTSVGKACTDNGQCDAGMICNSGFCAENSWKPSAAV</sequence>